<keyword evidence="3" id="KW-1185">Reference proteome</keyword>
<feature type="region of interest" description="Disordered" evidence="1">
    <location>
        <begin position="1"/>
        <end position="27"/>
    </location>
</feature>
<name>A0A061AB79_9MOLU</name>
<dbReference type="AlphaFoldDB" id="A0A061AB79"/>
<protein>
    <submittedName>
        <fullName evidence="2">Uncharacterized protein</fullName>
    </submittedName>
</protein>
<dbReference type="RefSeq" id="WP_045749179.1">
    <property type="nucleotide sequence ID" value="NZ_FUZK01000001.1"/>
</dbReference>
<feature type="compositionally biased region" description="Basic residues" evidence="1">
    <location>
        <begin position="1"/>
        <end position="23"/>
    </location>
</feature>
<dbReference type="STRING" id="35623.Aocu_05810"/>
<accession>A0A061AB79</accession>
<dbReference type="HOGENOM" id="CLU_2949564_0_0_14"/>
<dbReference type="PATRIC" id="fig|35623.3.peg.581"/>
<sequence length="59" mass="6712">MGLLKKKVTASKRKTKTSKKPTVKKQSSYDEYNARIRVNNNTGKSELISIRKAQKKSSK</sequence>
<proteinExistence type="predicted"/>
<dbReference type="InParanoid" id="A0A061AB79"/>
<dbReference type="KEGG" id="aoc:Aocu_05810"/>
<evidence type="ECO:0000256" key="1">
    <source>
        <dbReference type="SAM" id="MobiDB-lite"/>
    </source>
</evidence>
<gene>
    <name evidence="2" type="ORF">Aocu_05810</name>
</gene>
<reference evidence="3" key="1">
    <citation type="submission" date="2014-05" db="EMBL/GenBank/DDBJ databases">
        <authorList>
            <person name="Kube M."/>
        </authorList>
    </citation>
    <scope>NUCLEOTIDE SEQUENCE [LARGE SCALE GENOMIC DNA]</scope>
</reference>
<dbReference type="Proteomes" id="UP000032434">
    <property type="component" value="Chromosome 1"/>
</dbReference>
<evidence type="ECO:0000313" key="3">
    <source>
        <dbReference type="Proteomes" id="UP000032434"/>
    </source>
</evidence>
<dbReference type="EMBL" id="LK028559">
    <property type="protein sequence ID" value="CDR30654.1"/>
    <property type="molecule type" value="Genomic_DNA"/>
</dbReference>
<evidence type="ECO:0000313" key="2">
    <source>
        <dbReference type="EMBL" id="CDR30654.1"/>
    </source>
</evidence>
<organism evidence="2 3">
    <name type="scientific">Acholeplasma oculi</name>
    <dbReference type="NCBI Taxonomy" id="35623"/>
    <lineage>
        <taxon>Bacteria</taxon>
        <taxon>Bacillati</taxon>
        <taxon>Mycoplasmatota</taxon>
        <taxon>Mollicutes</taxon>
        <taxon>Acholeplasmatales</taxon>
        <taxon>Acholeplasmataceae</taxon>
        <taxon>Acholeplasma</taxon>
    </lineage>
</organism>